<feature type="domain" description="Chromo" evidence="4">
    <location>
        <begin position="53"/>
        <end position="115"/>
    </location>
</feature>
<dbReference type="InterPro" id="IPR016197">
    <property type="entry name" value="Chromo-like_dom_sf"/>
</dbReference>
<evidence type="ECO:0000256" key="2">
    <source>
        <dbReference type="ARBA" id="ARBA00023242"/>
    </source>
</evidence>
<keyword evidence="6" id="KW-1185">Reference proteome</keyword>
<evidence type="ECO:0000259" key="4">
    <source>
        <dbReference type="PROSITE" id="PS50013"/>
    </source>
</evidence>
<dbReference type="Gene3D" id="2.40.50.40">
    <property type="match status" value="2"/>
</dbReference>
<accession>A0A9P5S694</accession>
<name>A0A9P5S694_9FUNG</name>
<dbReference type="PANTHER" id="PTHR22812">
    <property type="entry name" value="CHROMOBOX PROTEIN"/>
    <property type="match status" value="1"/>
</dbReference>
<dbReference type="InterPro" id="IPR008251">
    <property type="entry name" value="Chromo_shadow_dom"/>
</dbReference>
<comment type="caution">
    <text evidence="5">The sequence shown here is derived from an EMBL/GenBank/DDBJ whole genome shotgun (WGS) entry which is preliminary data.</text>
</comment>
<dbReference type="AlphaFoldDB" id="A0A9P5S694"/>
<dbReference type="OrthoDB" id="433924at2759"/>
<feature type="compositionally biased region" description="Acidic residues" evidence="3">
    <location>
        <begin position="163"/>
        <end position="174"/>
    </location>
</feature>
<gene>
    <name evidence="5" type="ORF">BG015_009010</name>
</gene>
<dbReference type="Pfam" id="PF01393">
    <property type="entry name" value="Chromo_shadow"/>
    <property type="match status" value="1"/>
</dbReference>
<evidence type="ECO:0000256" key="3">
    <source>
        <dbReference type="SAM" id="MobiDB-lite"/>
    </source>
</evidence>
<dbReference type="GO" id="GO:0005634">
    <property type="term" value="C:nucleus"/>
    <property type="evidence" value="ECO:0007669"/>
    <property type="project" value="UniProtKB-SubCell"/>
</dbReference>
<dbReference type="InterPro" id="IPR000953">
    <property type="entry name" value="Chromo/chromo_shadow_dom"/>
</dbReference>
<organism evidence="5 6">
    <name type="scientific">Linnemannia schmuckeri</name>
    <dbReference type="NCBI Taxonomy" id="64567"/>
    <lineage>
        <taxon>Eukaryota</taxon>
        <taxon>Fungi</taxon>
        <taxon>Fungi incertae sedis</taxon>
        <taxon>Mucoromycota</taxon>
        <taxon>Mortierellomycotina</taxon>
        <taxon>Mortierellomycetes</taxon>
        <taxon>Mortierellales</taxon>
        <taxon>Mortierellaceae</taxon>
        <taxon>Linnemannia</taxon>
    </lineage>
</organism>
<dbReference type="PROSITE" id="PS50013">
    <property type="entry name" value="CHROMO_2"/>
    <property type="match status" value="1"/>
</dbReference>
<dbReference type="Pfam" id="PF00385">
    <property type="entry name" value="Chromo"/>
    <property type="match status" value="1"/>
</dbReference>
<dbReference type="CDD" id="cd00024">
    <property type="entry name" value="CD_CSD"/>
    <property type="match status" value="1"/>
</dbReference>
<feature type="region of interest" description="Disordered" evidence="3">
    <location>
        <begin position="1"/>
        <end position="53"/>
    </location>
</feature>
<feature type="region of interest" description="Disordered" evidence="3">
    <location>
        <begin position="109"/>
        <end position="252"/>
    </location>
</feature>
<feature type="compositionally biased region" description="Basic and acidic residues" evidence="3">
    <location>
        <begin position="187"/>
        <end position="203"/>
    </location>
</feature>
<proteinExistence type="predicted"/>
<feature type="compositionally biased region" description="Basic residues" evidence="3">
    <location>
        <begin position="1"/>
        <end position="12"/>
    </location>
</feature>
<keyword evidence="2" id="KW-0539">Nucleus</keyword>
<feature type="compositionally biased region" description="Acidic residues" evidence="3">
    <location>
        <begin position="230"/>
        <end position="244"/>
    </location>
</feature>
<feature type="compositionally biased region" description="Polar residues" evidence="3">
    <location>
        <begin position="131"/>
        <end position="146"/>
    </location>
</feature>
<evidence type="ECO:0000313" key="5">
    <source>
        <dbReference type="EMBL" id="KAF9155678.1"/>
    </source>
</evidence>
<evidence type="ECO:0000256" key="1">
    <source>
        <dbReference type="ARBA" id="ARBA00004123"/>
    </source>
</evidence>
<dbReference type="Proteomes" id="UP000748756">
    <property type="component" value="Unassembled WGS sequence"/>
</dbReference>
<feature type="compositionally biased region" description="Acidic residues" evidence="3">
    <location>
        <begin position="38"/>
        <end position="53"/>
    </location>
</feature>
<evidence type="ECO:0000313" key="6">
    <source>
        <dbReference type="Proteomes" id="UP000748756"/>
    </source>
</evidence>
<reference evidence="5" key="1">
    <citation type="journal article" date="2020" name="Fungal Divers.">
        <title>Resolving the Mortierellaceae phylogeny through synthesis of multi-gene phylogenetics and phylogenomics.</title>
        <authorList>
            <person name="Vandepol N."/>
            <person name="Liber J."/>
            <person name="Desiro A."/>
            <person name="Na H."/>
            <person name="Kennedy M."/>
            <person name="Barry K."/>
            <person name="Grigoriev I.V."/>
            <person name="Miller A.N."/>
            <person name="O'Donnell K."/>
            <person name="Stajich J.E."/>
            <person name="Bonito G."/>
        </authorList>
    </citation>
    <scope>NUCLEOTIDE SEQUENCE</scope>
    <source>
        <strain evidence="5">NRRL 6426</strain>
    </source>
</reference>
<sequence>MGKARDKARRATKTWSDDDFNEFDNGSNNNSRDTADYINEDEEEEDDVEEGEYEVERVVGHKRTGRGRNGTLSYLLKWKGYDSDSNNWEKEADVHCETLVEEYWRRYEQAGGKRSDPQGDESKPAKRKAVGSNTGSSGRSQESSHGQAVAAKKRRIGSHFTDEDTGGEFEEDSEDKVGMEGTANNDNRADMSERGNTEGKNDENEQDTEVETDKEGRRSTRSTVNKEQGIPEDDEIEEYDEEEGSNWNPPENWTSWGNHIDYIRTIMQSDDTHLTVFLRWKNGCETTHDIEVAHEKFPLMLIRYYENHLRFLRIIDRDP</sequence>
<protein>
    <recommendedName>
        <fullName evidence="4">Chromo domain-containing protein</fullName>
    </recommendedName>
</protein>
<dbReference type="InterPro" id="IPR051219">
    <property type="entry name" value="Heterochromatin_chromo-domain"/>
</dbReference>
<dbReference type="SUPFAM" id="SSF54160">
    <property type="entry name" value="Chromo domain-like"/>
    <property type="match status" value="2"/>
</dbReference>
<dbReference type="SMART" id="SM00300">
    <property type="entry name" value="ChSh"/>
    <property type="match status" value="1"/>
</dbReference>
<dbReference type="InterPro" id="IPR023780">
    <property type="entry name" value="Chromo_domain"/>
</dbReference>
<dbReference type="EMBL" id="JAAAUQ010000056">
    <property type="protein sequence ID" value="KAF9155678.1"/>
    <property type="molecule type" value="Genomic_DNA"/>
</dbReference>
<comment type="subcellular location">
    <subcellularLocation>
        <location evidence="1">Nucleus</location>
    </subcellularLocation>
</comment>
<dbReference type="SMART" id="SM00298">
    <property type="entry name" value="CHROMO"/>
    <property type="match status" value="1"/>
</dbReference>
<feature type="compositionally biased region" description="Basic and acidic residues" evidence="3">
    <location>
        <begin position="109"/>
        <end position="124"/>
    </location>
</feature>